<evidence type="ECO:0000256" key="1">
    <source>
        <dbReference type="ARBA" id="ARBA00022737"/>
    </source>
</evidence>
<keyword evidence="1" id="KW-0677">Repeat</keyword>
<evidence type="ECO:0000313" key="4">
    <source>
        <dbReference type="Proteomes" id="UP000324585"/>
    </source>
</evidence>
<dbReference type="OrthoDB" id="4094at2759"/>
<evidence type="ECO:0008006" key="5">
    <source>
        <dbReference type="Google" id="ProtNLM"/>
    </source>
</evidence>
<feature type="compositionally biased region" description="Basic residues" evidence="2">
    <location>
        <begin position="540"/>
        <end position="553"/>
    </location>
</feature>
<evidence type="ECO:0000313" key="3">
    <source>
        <dbReference type="EMBL" id="KAA8493114.1"/>
    </source>
</evidence>
<proteinExistence type="predicted"/>
<keyword evidence="4" id="KW-1185">Reference proteome</keyword>
<dbReference type="Proteomes" id="UP000324585">
    <property type="component" value="Unassembled WGS sequence"/>
</dbReference>
<dbReference type="InterPro" id="IPR000225">
    <property type="entry name" value="Armadillo"/>
</dbReference>
<accession>A0A5J4YQY7</accession>
<gene>
    <name evidence="3" type="ORF">FVE85_8559</name>
</gene>
<dbReference type="PANTHER" id="PTHR22895">
    <property type="entry name" value="ARMADILLO REPEAT-CONTAINING PROTEIN 6"/>
    <property type="match status" value="1"/>
</dbReference>
<dbReference type="PANTHER" id="PTHR22895:SF0">
    <property type="entry name" value="ARMADILLO REPEAT-CONTAINING PROTEIN 6"/>
    <property type="match status" value="1"/>
</dbReference>
<name>A0A5J4YQY7_PORPP</name>
<dbReference type="EMBL" id="VRMN01000007">
    <property type="protein sequence ID" value="KAA8493114.1"/>
    <property type="molecule type" value="Genomic_DNA"/>
</dbReference>
<sequence>MVDVVLAVHAAATEQDSAAVCAALMKLVMVASAAVHKKDLVKRDALLAVSTAQYASLVQNVVRYTDEKLCLAVLSFFCLAGDTPSLADKLAAAKAPAAIAHILKLHRVSSETLVHSSLLALRSFSLSPVSRQAVLAEPTLPELVASVMLEYPSDLSVQGQSCSCLANLATGSHEDKARLVASGTVVAALQILNPTCSPRIENVKVVGRCCQFLRNVSVQSEQAQAVISQALPELGALVLHDGFARDVAIVESVFFILLALLESTQQCSNRTIEHVESHRDQIGALQSCARLHATHPSVSLAYLKLIVKLCELSTRQPTVQASAGKDGAVELAVRMLESFPDFEHQEYACMLIRKLCFEADNRVLLRGCGGVPALVSSIRRQAARESVQQAFLALANASFDDTKTKELAGRGEAVPAILDAMKKNRGSPAIQEHGCRVLRNLADHCKLVQEEQVQGDTISTVIIALIVYTGQKGVVEQALSVLLNLRGNPDADVKIQTAHAEDTLLRIREMYSSDKLLCEQAQALMYGKGPSVDRAEPKATKPKGRGLFGKHKK</sequence>
<dbReference type="AlphaFoldDB" id="A0A5J4YQY7"/>
<dbReference type="SUPFAM" id="SSF48371">
    <property type="entry name" value="ARM repeat"/>
    <property type="match status" value="2"/>
</dbReference>
<comment type="caution">
    <text evidence="3">The sequence shown here is derived from an EMBL/GenBank/DDBJ whole genome shotgun (WGS) entry which is preliminary data.</text>
</comment>
<feature type="region of interest" description="Disordered" evidence="2">
    <location>
        <begin position="529"/>
        <end position="553"/>
    </location>
</feature>
<evidence type="ECO:0000256" key="2">
    <source>
        <dbReference type="SAM" id="MobiDB-lite"/>
    </source>
</evidence>
<organism evidence="3 4">
    <name type="scientific">Porphyridium purpureum</name>
    <name type="common">Red alga</name>
    <name type="synonym">Porphyridium cruentum</name>
    <dbReference type="NCBI Taxonomy" id="35688"/>
    <lineage>
        <taxon>Eukaryota</taxon>
        <taxon>Rhodophyta</taxon>
        <taxon>Bangiophyceae</taxon>
        <taxon>Porphyridiales</taxon>
        <taxon>Porphyridiaceae</taxon>
        <taxon>Porphyridium</taxon>
    </lineage>
</organism>
<dbReference type="InterPro" id="IPR016024">
    <property type="entry name" value="ARM-type_fold"/>
</dbReference>
<dbReference type="InterPro" id="IPR011989">
    <property type="entry name" value="ARM-like"/>
</dbReference>
<dbReference type="Gene3D" id="1.25.10.10">
    <property type="entry name" value="Leucine-rich Repeat Variant"/>
    <property type="match status" value="2"/>
</dbReference>
<dbReference type="SMART" id="SM00185">
    <property type="entry name" value="ARM"/>
    <property type="match status" value="6"/>
</dbReference>
<reference evidence="4" key="1">
    <citation type="journal article" date="2019" name="Nat. Commun.">
        <title>Expansion of phycobilisome linker gene families in mesophilic red algae.</title>
        <authorList>
            <person name="Lee J."/>
            <person name="Kim D."/>
            <person name="Bhattacharya D."/>
            <person name="Yoon H.S."/>
        </authorList>
    </citation>
    <scope>NUCLEOTIDE SEQUENCE [LARGE SCALE GENOMIC DNA]</scope>
    <source>
        <strain evidence="4">CCMP 1328</strain>
    </source>
</reference>
<protein>
    <recommendedName>
        <fullName evidence="5">Vacuolar protein 8</fullName>
    </recommendedName>
</protein>